<dbReference type="RefSeq" id="WP_311163118.1">
    <property type="nucleotide sequence ID" value="NZ_JAVQLW010000008.1"/>
</dbReference>
<evidence type="ECO:0000256" key="2">
    <source>
        <dbReference type="ARBA" id="ARBA00022908"/>
    </source>
</evidence>
<feature type="domain" description="Tyr recombinase" evidence="5">
    <location>
        <begin position="115"/>
        <end position="214"/>
    </location>
</feature>
<dbReference type="InterPro" id="IPR002104">
    <property type="entry name" value="Integrase_catalytic"/>
</dbReference>
<evidence type="ECO:0000256" key="4">
    <source>
        <dbReference type="ARBA" id="ARBA00023172"/>
    </source>
</evidence>
<dbReference type="SUPFAM" id="SSF56349">
    <property type="entry name" value="DNA breaking-rejoining enzymes"/>
    <property type="match status" value="1"/>
</dbReference>
<comment type="caution">
    <text evidence="6">The sequence shown here is derived from an EMBL/GenBank/DDBJ whole genome shotgun (WGS) entry which is preliminary data.</text>
</comment>
<dbReference type="PANTHER" id="PTHR30349">
    <property type="entry name" value="PHAGE INTEGRASE-RELATED"/>
    <property type="match status" value="1"/>
</dbReference>
<comment type="similarity">
    <text evidence="1">Belongs to the 'phage' integrase family.</text>
</comment>
<dbReference type="InterPro" id="IPR013762">
    <property type="entry name" value="Integrase-like_cat_sf"/>
</dbReference>
<sequence>MKTFRDLVTALERRRAKLAPISPATRYRTAAVLREIGSLSLTADVDDYLDWIARLQAKSAAPATVSGRIVTALGIAREARAVLRDKIPPHQVPVEQLEIVRDFARRHHVSGPSQPRHRAATPSEIHTLIRAAQERRGEIRMELIIPFAIATALRRSEICRITWADFDPVTSTLLVRRRKHPKNPTDQRVPLSPAALAILRELGPGHPASRIFPY</sequence>
<dbReference type="Proteomes" id="UP001269144">
    <property type="component" value="Unassembled WGS sequence"/>
</dbReference>
<name>A0ABU2HYZ8_9RHOB</name>
<dbReference type="InterPro" id="IPR050090">
    <property type="entry name" value="Tyrosine_recombinase_XerCD"/>
</dbReference>
<proteinExistence type="inferred from homology"/>
<gene>
    <name evidence="6" type="ORF">RGQ15_22355</name>
</gene>
<protein>
    <submittedName>
        <fullName evidence="6">Tyrosine-type recombinase/integrase</fullName>
    </submittedName>
</protein>
<dbReference type="InterPro" id="IPR011010">
    <property type="entry name" value="DNA_brk_join_enz"/>
</dbReference>
<accession>A0ABU2HYZ8</accession>
<dbReference type="PANTHER" id="PTHR30349:SF41">
    <property type="entry name" value="INTEGRASE_RECOMBINASE PROTEIN MJ0367-RELATED"/>
    <property type="match status" value="1"/>
</dbReference>
<dbReference type="PROSITE" id="PS51898">
    <property type="entry name" value="TYR_RECOMBINASE"/>
    <property type="match status" value="1"/>
</dbReference>
<evidence type="ECO:0000259" key="5">
    <source>
        <dbReference type="PROSITE" id="PS51898"/>
    </source>
</evidence>
<evidence type="ECO:0000313" key="7">
    <source>
        <dbReference type="Proteomes" id="UP001269144"/>
    </source>
</evidence>
<keyword evidence="7" id="KW-1185">Reference proteome</keyword>
<reference evidence="7" key="1">
    <citation type="submission" date="2023-07" db="EMBL/GenBank/DDBJ databases">
        <title>Paracoccus sp. MBLB3053 whole genome sequence.</title>
        <authorList>
            <person name="Hwang C.Y."/>
            <person name="Cho E.-S."/>
            <person name="Seo M.-J."/>
        </authorList>
    </citation>
    <scope>NUCLEOTIDE SEQUENCE [LARGE SCALE GENOMIC DNA]</scope>
    <source>
        <strain evidence="7">MBLB3053</strain>
    </source>
</reference>
<keyword evidence="4" id="KW-0233">DNA recombination</keyword>
<dbReference type="EMBL" id="JAVQLW010000008">
    <property type="protein sequence ID" value="MDS9470292.1"/>
    <property type="molecule type" value="Genomic_DNA"/>
</dbReference>
<evidence type="ECO:0000256" key="3">
    <source>
        <dbReference type="ARBA" id="ARBA00023125"/>
    </source>
</evidence>
<keyword evidence="3" id="KW-0238">DNA-binding</keyword>
<evidence type="ECO:0000313" key="6">
    <source>
        <dbReference type="EMBL" id="MDS9470292.1"/>
    </source>
</evidence>
<dbReference type="Pfam" id="PF00589">
    <property type="entry name" value="Phage_integrase"/>
    <property type="match status" value="1"/>
</dbReference>
<dbReference type="Gene3D" id="1.10.443.10">
    <property type="entry name" value="Intergrase catalytic core"/>
    <property type="match status" value="1"/>
</dbReference>
<keyword evidence="2" id="KW-0229">DNA integration</keyword>
<evidence type="ECO:0000256" key="1">
    <source>
        <dbReference type="ARBA" id="ARBA00008857"/>
    </source>
</evidence>
<feature type="non-terminal residue" evidence="6">
    <location>
        <position position="214"/>
    </location>
</feature>
<organism evidence="6 7">
    <name type="scientific">Paracoccus aurantius</name>
    <dbReference type="NCBI Taxonomy" id="3073814"/>
    <lineage>
        <taxon>Bacteria</taxon>
        <taxon>Pseudomonadati</taxon>
        <taxon>Pseudomonadota</taxon>
        <taxon>Alphaproteobacteria</taxon>
        <taxon>Rhodobacterales</taxon>
        <taxon>Paracoccaceae</taxon>
        <taxon>Paracoccus</taxon>
    </lineage>
</organism>